<keyword evidence="3" id="KW-1185">Reference proteome</keyword>
<evidence type="ECO:0000256" key="1">
    <source>
        <dbReference type="SAM" id="Phobius"/>
    </source>
</evidence>
<proteinExistence type="predicted"/>
<dbReference type="EMBL" id="CP107906">
    <property type="protein sequence ID" value="WUG92353.1"/>
    <property type="molecule type" value="Genomic_DNA"/>
</dbReference>
<keyword evidence="1" id="KW-1133">Transmembrane helix</keyword>
<keyword evidence="1" id="KW-0472">Membrane</keyword>
<sequence>MFRVIAWAAIAFYLITVGLWPAALAPVSLGLDGIAAVIAAIPGPVLALAVVAAWLKHRPAAKPATA</sequence>
<reference evidence="2 3" key="1">
    <citation type="submission" date="2022-10" db="EMBL/GenBank/DDBJ databases">
        <title>The complete genomes of actinobacterial strains from the NBC collection.</title>
        <authorList>
            <person name="Joergensen T.S."/>
            <person name="Alvarez Arevalo M."/>
            <person name="Sterndorff E.B."/>
            <person name="Faurdal D."/>
            <person name="Vuksanovic O."/>
            <person name="Mourched A.-S."/>
            <person name="Charusanti P."/>
            <person name="Shaw S."/>
            <person name="Blin K."/>
            <person name="Weber T."/>
        </authorList>
    </citation>
    <scope>NUCLEOTIDE SEQUENCE [LARGE SCALE GENOMIC DNA]</scope>
    <source>
        <strain evidence="2 3">NBC_00456</strain>
    </source>
</reference>
<feature type="transmembrane region" description="Helical" evidence="1">
    <location>
        <begin position="34"/>
        <end position="55"/>
    </location>
</feature>
<keyword evidence="1" id="KW-0812">Transmembrane</keyword>
<protein>
    <submittedName>
        <fullName evidence="2">TMEM43 family protein</fullName>
    </submittedName>
</protein>
<dbReference type="RefSeq" id="WP_328336775.1">
    <property type="nucleotide sequence ID" value="NZ_CP107906.1"/>
</dbReference>
<organism evidence="2 3">
    <name type="scientific">Streptomyces violaceus</name>
    <name type="common">Streptomyces venezuelae</name>
    <dbReference type="NCBI Taxonomy" id="1936"/>
    <lineage>
        <taxon>Bacteria</taxon>
        <taxon>Bacillati</taxon>
        <taxon>Actinomycetota</taxon>
        <taxon>Actinomycetes</taxon>
        <taxon>Kitasatosporales</taxon>
        <taxon>Streptomycetaceae</taxon>
        <taxon>Streptomyces</taxon>
    </lineage>
</organism>
<gene>
    <name evidence="2" type="ORF">OHB29_04555</name>
</gene>
<name>A0ABZ1NM35_STRVL</name>
<evidence type="ECO:0000313" key="3">
    <source>
        <dbReference type="Proteomes" id="UP001341259"/>
    </source>
</evidence>
<accession>A0ABZ1NM35</accession>
<evidence type="ECO:0000313" key="2">
    <source>
        <dbReference type="EMBL" id="WUG92353.1"/>
    </source>
</evidence>
<dbReference type="Proteomes" id="UP001341259">
    <property type="component" value="Chromosome"/>
</dbReference>